<evidence type="ECO:0000256" key="1">
    <source>
        <dbReference type="ARBA" id="ARBA00022741"/>
    </source>
</evidence>
<organism evidence="4">
    <name type="scientific">Oryza glumipatula</name>
    <dbReference type="NCBI Taxonomy" id="40148"/>
    <lineage>
        <taxon>Eukaryota</taxon>
        <taxon>Viridiplantae</taxon>
        <taxon>Streptophyta</taxon>
        <taxon>Embryophyta</taxon>
        <taxon>Tracheophyta</taxon>
        <taxon>Spermatophyta</taxon>
        <taxon>Magnoliopsida</taxon>
        <taxon>Liliopsida</taxon>
        <taxon>Poales</taxon>
        <taxon>Poaceae</taxon>
        <taxon>BOP clade</taxon>
        <taxon>Oryzoideae</taxon>
        <taxon>Oryzeae</taxon>
        <taxon>Oryzinae</taxon>
        <taxon>Oryza</taxon>
    </lineage>
</organism>
<evidence type="ECO:0000259" key="3">
    <source>
        <dbReference type="PROSITE" id="PS50011"/>
    </source>
</evidence>
<proteinExistence type="predicted"/>
<keyword evidence="1" id="KW-0547">Nucleotide-binding</keyword>
<dbReference type="EnsemblPlants" id="OGLUM11G16390.1">
    <property type="protein sequence ID" value="OGLUM11G16390.1"/>
    <property type="gene ID" value="OGLUM11G16390"/>
</dbReference>
<dbReference type="InterPro" id="IPR001245">
    <property type="entry name" value="Ser-Thr/Tyr_kinase_cat_dom"/>
</dbReference>
<reference evidence="4" key="1">
    <citation type="submission" date="2015-04" db="UniProtKB">
        <authorList>
            <consortium name="EnsemblPlants"/>
        </authorList>
    </citation>
    <scope>IDENTIFICATION</scope>
</reference>
<dbReference type="InterPro" id="IPR008271">
    <property type="entry name" value="Ser/Thr_kinase_AS"/>
</dbReference>
<dbReference type="Pfam" id="PF07714">
    <property type="entry name" value="PK_Tyr_Ser-Thr"/>
    <property type="match status" value="3"/>
</dbReference>
<dbReference type="Gene3D" id="1.10.510.10">
    <property type="entry name" value="Transferase(Phosphotransferase) domain 1"/>
    <property type="match status" value="4"/>
</dbReference>
<dbReference type="AlphaFoldDB" id="A0A0E0BK78"/>
<evidence type="ECO:0000313" key="4">
    <source>
        <dbReference type="EnsemblPlants" id="OGLUM11G16390.1"/>
    </source>
</evidence>
<feature type="domain" description="Protein kinase" evidence="3">
    <location>
        <begin position="516"/>
        <end position="882"/>
    </location>
</feature>
<protein>
    <recommendedName>
        <fullName evidence="3">Protein kinase domain-containing protein</fullName>
    </recommendedName>
</protein>
<dbReference type="Gramene" id="OGLUM11G16390.1">
    <property type="protein sequence ID" value="OGLUM11G16390.1"/>
    <property type="gene ID" value="OGLUM11G16390"/>
</dbReference>
<dbReference type="GO" id="GO:0007166">
    <property type="term" value="P:cell surface receptor signaling pathway"/>
    <property type="evidence" value="ECO:0007669"/>
    <property type="project" value="InterPro"/>
</dbReference>
<dbReference type="GO" id="GO:0005886">
    <property type="term" value="C:plasma membrane"/>
    <property type="evidence" value="ECO:0007669"/>
    <property type="project" value="TreeGrafter"/>
</dbReference>
<dbReference type="SUPFAM" id="SSF56112">
    <property type="entry name" value="Protein kinase-like (PK-like)"/>
    <property type="match status" value="4"/>
</dbReference>
<reference evidence="4" key="2">
    <citation type="submission" date="2018-05" db="EMBL/GenBank/DDBJ databases">
        <title>OgluRS3 (Oryza glumaepatula Reference Sequence Version 3).</title>
        <authorList>
            <person name="Zhang J."/>
            <person name="Kudrna D."/>
            <person name="Lee S."/>
            <person name="Talag J."/>
            <person name="Welchert J."/>
            <person name="Wing R.A."/>
        </authorList>
    </citation>
    <scope>NUCLEOTIDE SEQUENCE [LARGE SCALE GENOMIC DNA]</scope>
</reference>
<dbReference type="GO" id="GO:0004674">
    <property type="term" value="F:protein serine/threonine kinase activity"/>
    <property type="evidence" value="ECO:0007669"/>
    <property type="project" value="TreeGrafter"/>
</dbReference>
<feature type="domain" description="Protein kinase" evidence="3">
    <location>
        <begin position="203"/>
        <end position="492"/>
    </location>
</feature>
<dbReference type="GO" id="GO:0005524">
    <property type="term" value="F:ATP binding"/>
    <property type="evidence" value="ECO:0007669"/>
    <property type="project" value="UniProtKB-KW"/>
</dbReference>
<keyword evidence="5" id="KW-1185">Reference proteome</keyword>
<dbReference type="Pfam" id="PF00069">
    <property type="entry name" value="Pkinase"/>
    <property type="match status" value="1"/>
</dbReference>
<dbReference type="PROSITE" id="PS50011">
    <property type="entry name" value="PROTEIN_KINASE_DOM"/>
    <property type="match status" value="3"/>
</dbReference>
<dbReference type="HOGENOM" id="CLU_000288_137_0_1"/>
<feature type="domain" description="Protein kinase" evidence="3">
    <location>
        <begin position="1"/>
        <end position="157"/>
    </location>
</feature>
<dbReference type="STRING" id="40148.A0A0E0BK78"/>
<dbReference type="PANTHER" id="PTHR27005:SF468">
    <property type="entry name" value="OS01G0310500 PROTEIN"/>
    <property type="match status" value="1"/>
</dbReference>
<dbReference type="Proteomes" id="UP000026961">
    <property type="component" value="Chromosome 11"/>
</dbReference>
<dbReference type="PANTHER" id="PTHR27005">
    <property type="entry name" value="WALL-ASSOCIATED RECEPTOR KINASE-LIKE 21"/>
    <property type="match status" value="1"/>
</dbReference>
<name>A0A0E0BK78_9ORYZ</name>
<dbReference type="InterPro" id="IPR045274">
    <property type="entry name" value="WAK-like"/>
</dbReference>
<dbReference type="SMART" id="SM00220">
    <property type="entry name" value="S_TKc"/>
    <property type="match status" value="1"/>
</dbReference>
<keyword evidence="2" id="KW-0067">ATP-binding</keyword>
<dbReference type="PROSITE" id="PS00108">
    <property type="entry name" value="PROTEIN_KINASE_ST"/>
    <property type="match status" value="2"/>
</dbReference>
<evidence type="ECO:0000256" key="2">
    <source>
        <dbReference type="ARBA" id="ARBA00022840"/>
    </source>
</evidence>
<evidence type="ECO:0000313" key="5">
    <source>
        <dbReference type="Proteomes" id="UP000026961"/>
    </source>
</evidence>
<dbReference type="InterPro" id="IPR000719">
    <property type="entry name" value="Prot_kinase_dom"/>
</dbReference>
<dbReference type="Gene3D" id="3.30.200.20">
    <property type="entry name" value="Phosphorylase Kinase, domain 1"/>
    <property type="match status" value="1"/>
</dbReference>
<accession>A0A0E0BK78</accession>
<dbReference type="eggNOG" id="KOG1187">
    <property type="taxonomic scope" value="Eukaryota"/>
</dbReference>
<dbReference type="InterPro" id="IPR011009">
    <property type="entry name" value="Kinase-like_dom_sf"/>
</dbReference>
<sequence length="909" mass="103065">MHLSTDSLVCHGDIKPANILLDGNLTVKVSDFGLSRLLSGGTTQHTMNVKGSIDYMDPIYLQKGCLTPRNDVYGFGIVLLELITRKKVKEDNISLIDTFSKAFAKGRVSLKEIFDAQIVCESNLNALEEIGKLATDCLTLDTHRRPKMQDVEKQLIIIWKGLRGQELGWLKKLGLGMISLVINSQIYNNVRIFTKRELIEITQNYSYILHHGQHATVYKGSLEDSTLVAVKKYHNSTTNEWPKYTAAVSVAHEAKIISHIPHKNIIRLLGLWVGFNIPILVYEYASKGTLADILYCCYPTEGNPSDAVYSGRPFPLASRLRIAAKTAEALAYMHSSATGVVVHGCLTPYSILLDDKFMPMVSGFSMSRNLTLTNGSDIESTLPKEVKIQQYSDPQWTRFPTVDGDVYSFGVLLMDLIIRKPIILHDINFVSEFKGHYMRGNTPWALFDVEITTEDDIAILDEIGRLAVQCTDEEHAARPTMEEVAQLLKRYWKKHLKDMNNDIRNFTEDGIETITSGYSTLIRKGGFGEVYRGALDNDDLVAVKRYIRGDLIQEFMEEVRIHSQIDHKNILKLIGYCRGENILLMVTEYLSNGNLEDVLHNRKVAMPLDTRLGIAIGWCAQALCYMHSMHLSTGNLVCHGDIKPANILLDGNFTAKISDFGMSRLLSDFVKGKVLLKDLFDDELLNEVQTAQALVYIQSPSTHVGHHRRVMTSNILIDDNFIAKVTGHTSILQWINSSKDYSKPSARNDYSHYKDPESAKNDVYSFGVVLMELISRKRPVYGKSGRLIIDFKRAYMTDGSGKEMFDNEFSAEDDIAVLEQIGKLAVLCTWNKRVPPASQNIRDFWYVYRQFQVYPRNPLYVEAEAVDERPTMEQVAKYLEMLRRYWKKRMAKSCNEESAEMKQSQATED</sequence>